<evidence type="ECO:0000313" key="9">
    <source>
        <dbReference type="Proteomes" id="UP000204221"/>
    </source>
</evidence>
<dbReference type="SUPFAM" id="SSF161098">
    <property type="entry name" value="MetI-like"/>
    <property type="match status" value="1"/>
</dbReference>
<evidence type="ECO:0000256" key="2">
    <source>
        <dbReference type="ARBA" id="ARBA00022448"/>
    </source>
</evidence>
<comment type="subcellular location">
    <subcellularLocation>
        <location evidence="1 7">Cell membrane</location>
        <topology evidence="1 7">Multi-pass membrane protein</topology>
    </subcellularLocation>
</comment>
<keyword evidence="9" id="KW-1185">Reference proteome</keyword>
<dbReference type="PROSITE" id="PS50928">
    <property type="entry name" value="ABC_TM1"/>
    <property type="match status" value="1"/>
</dbReference>
<keyword evidence="3" id="KW-1003">Cell membrane</keyword>
<evidence type="ECO:0000256" key="4">
    <source>
        <dbReference type="ARBA" id="ARBA00022692"/>
    </source>
</evidence>
<dbReference type="PANTHER" id="PTHR43163">
    <property type="entry name" value="DIPEPTIDE TRANSPORT SYSTEM PERMEASE PROTEIN DPPB-RELATED"/>
    <property type="match status" value="1"/>
</dbReference>
<dbReference type="InterPro" id="IPR045621">
    <property type="entry name" value="BPD_transp_1_N"/>
</dbReference>
<evidence type="ECO:0000313" key="8">
    <source>
        <dbReference type="EMBL" id="ASO18502.1"/>
    </source>
</evidence>
<evidence type="ECO:0000256" key="3">
    <source>
        <dbReference type="ARBA" id="ARBA00022475"/>
    </source>
</evidence>
<dbReference type="CDD" id="cd06261">
    <property type="entry name" value="TM_PBP2"/>
    <property type="match status" value="1"/>
</dbReference>
<keyword evidence="6 7" id="KW-0472">Membrane</keyword>
<feature type="transmembrane region" description="Helical" evidence="7">
    <location>
        <begin position="137"/>
        <end position="159"/>
    </location>
</feature>
<dbReference type="EMBL" id="CP022521">
    <property type="protein sequence ID" value="ASO18502.1"/>
    <property type="molecule type" value="Genomic_DNA"/>
</dbReference>
<evidence type="ECO:0000256" key="1">
    <source>
        <dbReference type="ARBA" id="ARBA00004651"/>
    </source>
</evidence>
<organism evidence="8 9">
    <name type="scientific">Actinoalloteichus hoggarensis</name>
    <dbReference type="NCBI Taxonomy" id="1470176"/>
    <lineage>
        <taxon>Bacteria</taxon>
        <taxon>Bacillati</taxon>
        <taxon>Actinomycetota</taxon>
        <taxon>Actinomycetes</taxon>
        <taxon>Pseudonocardiales</taxon>
        <taxon>Pseudonocardiaceae</taxon>
        <taxon>Actinoalloteichus</taxon>
    </lineage>
</organism>
<dbReference type="GO" id="GO:0005886">
    <property type="term" value="C:plasma membrane"/>
    <property type="evidence" value="ECO:0007669"/>
    <property type="project" value="UniProtKB-SubCell"/>
</dbReference>
<feature type="transmembrane region" description="Helical" evidence="7">
    <location>
        <begin position="191"/>
        <end position="213"/>
    </location>
</feature>
<name>A0A221VY72_9PSEU</name>
<feature type="transmembrane region" description="Helical" evidence="7">
    <location>
        <begin position="104"/>
        <end position="125"/>
    </location>
</feature>
<protein>
    <submittedName>
        <fullName evidence="8">Dipeptide transport system permease protein DppB</fullName>
    </submittedName>
</protein>
<dbReference type="Proteomes" id="UP000204221">
    <property type="component" value="Chromosome"/>
</dbReference>
<dbReference type="InterPro" id="IPR035906">
    <property type="entry name" value="MetI-like_sf"/>
</dbReference>
<reference evidence="8 9" key="1">
    <citation type="submission" date="2017-07" db="EMBL/GenBank/DDBJ databases">
        <title>Complete genome sequence of Actinoalloteichus hoggarensis DSM 45943, type strain of Actinoalloteichus hoggarensis.</title>
        <authorList>
            <person name="Ruckert C."/>
            <person name="Nouioui I."/>
            <person name="Willmese J."/>
            <person name="van Wezel G."/>
            <person name="Klenk H.-P."/>
            <person name="Kalinowski J."/>
            <person name="Zotchev S.B."/>
        </authorList>
    </citation>
    <scope>NUCLEOTIDE SEQUENCE [LARGE SCALE GENOMIC DNA]</scope>
    <source>
        <strain evidence="8 9">DSM 45943</strain>
    </source>
</reference>
<accession>A0A221VY72</accession>
<dbReference type="PANTHER" id="PTHR43163:SF6">
    <property type="entry name" value="DIPEPTIDE TRANSPORT SYSTEM PERMEASE PROTEIN DPPB-RELATED"/>
    <property type="match status" value="1"/>
</dbReference>
<dbReference type="AlphaFoldDB" id="A0A221VY72"/>
<feature type="transmembrane region" description="Helical" evidence="7">
    <location>
        <begin position="9"/>
        <end position="31"/>
    </location>
</feature>
<evidence type="ECO:0000256" key="7">
    <source>
        <dbReference type="RuleBase" id="RU363032"/>
    </source>
</evidence>
<keyword evidence="2 7" id="KW-0813">Transport</keyword>
<gene>
    <name evidence="8" type="primary">dppB2</name>
    <name evidence="8" type="ORF">AHOG_04230</name>
</gene>
<keyword evidence="4 7" id="KW-0812">Transmembrane</keyword>
<sequence>MFRYVIRRILISIPILGIGSFLAYLMVAAAGDPISEMRMNPNVSEEVIAATARELGLDRPILVRYWDWLVNFVQGDWGTSVALGSAQVDVYDQVMRAFGVTFRLVLGAELLAITLGIAVGVFTAVKQYSIFDYAATTLAFMMFSMPLFCVAILLKTYGIQFNDLLVSLGGERWLRTIPPARGFQGDFGEQFFQYTGTYLLPTISLMLISFAAYSRFQRSAMLETLGSDYVRTARAKGLRPGRVIFRHAFRNALIPVTTLVSLNFGAVLGGAIMTEQVFGWSGMGNLLVNAVQQHDAPMLMGWLMVTAIITVLFNLVADIVYGFLDPRIRIG</sequence>
<evidence type="ECO:0000256" key="5">
    <source>
        <dbReference type="ARBA" id="ARBA00022989"/>
    </source>
</evidence>
<dbReference type="RefSeq" id="WP_093940187.1">
    <property type="nucleotide sequence ID" value="NZ_CP022521.1"/>
</dbReference>
<feature type="transmembrane region" description="Helical" evidence="7">
    <location>
        <begin position="299"/>
        <end position="324"/>
    </location>
</feature>
<dbReference type="KEGG" id="ahg:AHOG_04230"/>
<evidence type="ECO:0000256" key="6">
    <source>
        <dbReference type="ARBA" id="ARBA00023136"/>
    </source>
</evidence>
<proteinExistence type="inferred from homology"/>
<dbReference type="Pfam" id="PF00528">
    <property type="entry name" value="BPD_transp_1"/>
    <property type="match status" value="1"/>
</dbReference>
<keyword evidence="5 7" id="KW-1133">Transmembrane helix</keyword>
<dbReference type="GO" id="GO:0055085">
    <property type="term" value="P:transmembrane transport"/>
    <property type="evidence" value="ECO:0007669"/>
    <property type="project" value="InterPro"/>
</dbReference>
<dbReference type="Pfam" id="PF19300">
    <property type="entry name" value="BPD_transp_1_N"/>
    <property type="match status" value="1"/>
</dbReference>
<dbReference type="InterPro" id="IPR000515">
    <property type="entry name" value="MetI-like"/>
</dbReference>
<dbReference type="OrthoDB" id="147639at2"/>
<comment type="similarity">
    <text evidence="7">Belongs to the binding-protein-dependent transport system permease family.</text>
</comment>
<feature type="transmembrane region" description="Helical" evidence="7">
    <location>
        <begin position="252"/>
        <end position="273"/>
    </location>
</feature>
<dbReference type="Gene3D" id="1.10.3720.10">
    <property type="entry name" value="MetI-like"/>
    <property type="match status" value="1"/>
</dbReference>